<reference evidence="2 3" key="1">
    <citation type="journal article" date="2018" name="Front. Plant Sci.">
        <title>Red Clover (Trifolium pratense) and Zigzag Clover (T. medium) - A Picture of Genomic Similarities and Differences.</title>
        <authorList>
            <person name="Dluhosova J."/>
            <person name="Istvanek J."/>
            <person name="Nedelnik J."/>
            <person name="Repkova J."/>
        </authorList>
    </citation>
    <scope>NUCLEOTIDE SEQUENCE [LARGE SCALE GENOMIC DNA]</scope>
    <source>
        <strain evidence="3">cv. 10/8</strain>
        <tissue evidence="2">Leaf</tissue>
    </source>
</reference>
<feature type="compositionally biased region" description="Polar residues" evidence="1">
    <location>
        <begin position="1"/>
        <end position="13"/>
    </location>
</feature>
<dbReference type="AlphaFoldDB" id="A0A392TLN5"/>
<keyword evidence="3" id="KW-1185">Reference proteome</keyword>
<evidence type="ECO:0000313" key="3">
    <source>
        <dbReference type="Proteomes" id="UP000265520"/>
    </source>
</evidence>
<feature type="region of interest" description="Disordered" evidence="1">
    <location>
        <begin position="1"/>
        <end position="27"/>
    </location>
</feature>
<feature type="non-terminal residue" evidence="2">
    <location>
        <position position="1"/>
    </location>
</feature>
<dbReference type="Proteomes" id="UP000265520">
    <property type="component" value="Unassembled WGS sequence"/>
</dbReference>
<evidence type="ECO:0000256" key="1">
    <source>
        <dbReference type="SAM" id="MobiDB-lite"/>
    </source>
</evidence>
<accession>A0A392TLN5</accession>
<evidence type="ECO:0000313" key="2">
    <source>
        <dbReference type="EMBL" id="MCI61868.1"/>
    </source>
</evidence>
<sequence length="53" mass="5939">SINEDTQTKTRSLASPGDHWRPARSATDSLAQRALKILALAQRREPRIQAQAR</sequence>
<comment type="caution">
    <text evidence="2">The sequence shown here is derived from an EMBL/GenBank/DDBJ whole genome shotgun (WGS) entry which is preliminary data.</text>
</comment>
<organism evidence="2 3">
    <name type="scientific">Trifolium medium</name>
    <dbReference type="NCBI Taxonomy" id="97028"/>
    <lineage>
        <taxon>Eukaryota</taxon>
        <taxon>Viridiplantae</taxon>
        <taxon>Streptophyta</taxon>
        <taxon>Embryophyta</taxon>
        <taxon>Tracheophyta</taxon>
        <taxon>Spermatophyta</taxon>
        <taxon>Magnoliopsida</taxon>
        <taxon>eudicotyledons</taxon>
        <taxon>Gunneridae</taxon>
        <taxon>Pentapetalae</taxon>
        <taxon>rosids</taxon>
        <taxon>fabids</taxon>
        <taxon>Fabales</taxon>
        <taxon>Fabaceae</taxon>
        <taxon>Papilionoideae</taxon>
        <taxon>50 kb inversion clade</taxon>
        <taxon>NPAAA clade</taxon>
        <taxon>Hologalegina</taxon>
        <taxon>IRL clade</taxon>
        <taxon>Trifolieae</taxon>
        <taxon>Trifolium</taxon>
    </lineage>
</organism>
<proteinExistence type="predicted"/>
<dbReference type="EMBL" id="LXQA010608016">
    <property type="protein sequence ID" value="MCI61868.1"/>
    <property type="molecule type" value="Genomic_DNA"/>
</dbReference>
<protein>
    <submittedName>
        <fullName evidence="2">Uncharacterized protein</fullName>
    </submittedName>
</protein>
<name>A0A392TLN5_9FABA</name>